<dbReference type="InterPro" id="IPR012334">
    <property type="entry name" value="Pectin_lyas_fold"/>
</dbReference>
<dbReference type="PANTHER" id="PTHR40088">
    <property type="entry name" value="PECTATE LYASE (EUROFUNG)"/>
    <property type="match status" value="1"/>
</dbReference>
<evidence type="ECO:0000256" key="3">
    <source>
        <dbReference type="ARBA" id="ARBA00022729"/>
    </source>
</evidence>
<dbReference type="InterPro" id="IPR011050">
    <property type="entry name" value="Pectin_lyase_fold/virulence"/>
</dbReference>
<name>A0A369UR31_9GAMM</name>
<dbReference type="Gene3D" id="2.160.20.10">
    <property type="entry name" value="Single-stranded right-handed beta-helix, Pectin lyase-like"/>
    <property type="match status" value="1"/>
</dbReference>
<evidence type="ECO:0000259" key="5">
    <source>
        <dbReference type="Pfam" id="PF22842"/>
    </source>
</evidence>
<evidence type="ECO:0000256" key="1">
    <source>
        <dbReference type="ARBA" id="ARBA00004613"/>
    </source>
</evidence>
<dbReference type="GO" id="GO:0016837">
    <property type="term" value="F:carbon-oxygen lyase activity, acting on polysaccharides"/>
    <property type="evidence" value="ECO:0007669"/>
    <property type="project" value="TreeGrafter"/>
</dbReference>
<comment type="subcellular location">
    <subcellularLocation>
        <location evidence="1">Secreted</location>
    </subcellularLocation>
</comment>
<dbReference type="SUPFAM" id="SSF51126">
    <property type="entry name" value="Pectin lyase-like"/>
    <property type="match status" value="1"/>
</dbReference>
<dbReference type="OrthoDB" id="9795486at2"/>
<sequence>MKNVSVLAGMQALSLALAAALYPSLSQASAVPLTGHVYYVATNGLNSNPGTQDAPWLTVQRAANSVVPGDTVYVRGGVYNETVDVPTSGSAAIGPITFSSYPGETATLSGKGLLVPAGTTRGVWNLSDRSYITIQGFDVGYYTASSTTETPIGIYISGAGSNISLLNNRVHDIVNTVESCPNGNAFGIEVYGSRAPASINNLTISGNEVDHLRTGCSESLSLTGNVEHWTISNNVVHDNDNIGIAALGFEKAAPNIGSVIYDQARDGVIAGNTVYNISSQTNGAYHPGDFSSDGIYVEGGTRVTVERNLVHHVDIGIELASETLGKLTSEVIARNNLVYLSNSAGISIGGAGSKNGGTLNATIVNNTLFQNDSQGTGSGEFQIQYHASGTVFENNVIYANSNGLLVNFWPSSAQNPGYGNPGTIDHNLYNAAASLDNANWTWLGTSYTDVGSYRNASQNDAATLVADPQFVNTTTLDLHVSTASLVRGAGLVLPATVVGSVDYDGQPRMSNGRIDIGAYQQP</sequence>
<evidence type="ECO:0000313" key="7">
    <source>
        <dbReference type="Proteomes" id="UP000253782"/>
    </source>
</evidence>
<dbReference type="SMART" id="SM00710">
    <property type="entry name" value="PbH1"/>
    <property type="match status" value="9"/>
</dbReference>
<evidence type="ECO:0000256" key="2">
    <source>
        <dbReference type="ARBA" id="ARBA00022525"/>
    </source>
</evidence>
<proteinExistence type="predicted"/>
<feature type="chain" id="PRO_5016603930" evidence="4">
    <location>
        <begin position="29"/>
        <end position="522"/>
    </location>
</feature>
<dbReference type="AlphaFoldDB" id="A0A369UR31"/>
<dbReference type="Proteomes" id="UP000253782">
    <property type="component" value="Unassembled WGS sequence"/>
</dbReference>
<accession>A0A369UR31</accession>
<dbReference type="InterPro" id="IPR006626">
    <property type="entry name" value="PbH1"/>
</dbReference>
<organism evidence="6 7">
    <name type="scientific">Dyella tabacisoli</name>
    <dbReference type="NCBI Taxonomy" id="2282381"/>
    <lineage>
        <taxon>Bacteria</taxon>
        <taxon>Pseudomonadati</taxon>
        <taxon>Pseudomonadota</taxon>
        <taxon>Gammaproteobacteria</taxon>
        <taxon>Lysobacterales</taxon>
        <taxon>Rhodanobacteraceae</taxon>
        <taxon>Dyella</taxon>
    </lineage>
</organism>
<dbReference type="PANTHER" id="PTHR40088:SF2">
    <property type="entry name" value="SECRETED SUGAR HYDROLASE"/>
    <property type="match status" value="1"/>
</dbReference>
<dbReference type="RefSeq" id="WP_114844437.1">
    <property type="nucleotide sequence ID" value="NZ_JBHSPE010000001.1"/>
</dbReference>
<keyword evidence="3 4" id="KW-0732">Signal</keyword>
<comment type="caution">
    <text evidence="6">The sequence shown here is derived from an EMBL/GenBank/DDBJ whole genome shotgun (WGS) entry which is preliminary data.</text>
</comment>
<evidence type="ECO:0000313" key="6">
    <source>
        <dbReference type="EMBL" id="RDD82927.1"/>
    </source>
</evidence>
<dbReference type="InterPro" id="IPR052052">
    <property type="entry name" value="Polysaccharide_Lyase_9"/>
</dbReference>
<dbReference type="EMBL" id="QQAH01000003">
    <property type="protein sequence ID" value="RDD82927.1"/>
    <property type="molecule type" value="Genomic_DNA"/>
</dbReference>
<dbReference type="Pfam" id="PF22842">
    <property type="entry name" value="Pel9A-like_beta_helix"/>
    <property type="match status" value="1"/>
</dbReference>
<feature type="signal peptide" evidence="4">
    <location>
        <begin position="1"/>
        <end position="28"/>
    </location>
</feature>
<gene>
    <name evidence="6" type="ORF">DVJ77_05290</name>
</gene>
<keyword evidence="7" id="KW-1185">Reference proteome</keyword>
<feature type="domain" description="Pel9A-like right handed beta-helix region" evidence="5">
    <location>
        <begin position="31"/>
        <end position="82"/>
    </location>
</feature>
<keyword evidence="2" id="KW-0964">Secreted</keyword>
<protein>
    <submittedName>
        <fullName evidence="6">Right-handed parallel beta-helix repeat-containing protein</fullName>
    </submittedName>
</protein>
<evidence type="ECO:0000256" key="4">
    <source>
        <dbReference type="SAM" id="SignalP"/>
    </source>
</evidence>
<dbReference type="GO" id="GO:0005576">
    <property type="term" value="C:extracellular region"/>
    <property type="evidence" value="ECO:0007669"/>
    <property type="project" value="UniProtKB-SubCell"/>
</dbReference>
<reference evidence="6 7" key="1">
    <citation type="submission" date="2018-07" db="EMBL/GenBank/DDBJ databases">
        <title>Dyella tabacisoli L4-6T, whole genome shotgun sequence.</title>
        <authorList>
            <person name="Zhou X.-K."/>
            <person name="Li W.-J."/>
            <person name="Duan Y.-Q."/>
        </authorList>
    </citation>
    <scope>NUCLEOTIDE SEQUENCE [LARGE SCALE GENOMIC DNA]</scope>
    <source>
        <strain evidence="6 7">L4-6</strain>
    </source>
</reference>
<dbReference type="InterPro" id="IPR053868">
    <property type="entry name" value="Pel9A-like_beta_helix"/>
</dbReference>